<protein>
    <submittedName>
        <fullName evidence="2">Uncharacterized protein</fullName>
    </submittedName>
</protein>
<name>A0A0E9WWB4_ANGAN</name>
<dbReference type="AlphaFoldDB" id="A0A0E9WWB4"/>
<organism evidence="2">
    <name type="scientific">Anguilla anguilla</name>
    <name type="common">European freshwater eel</name>
    <name type="synonym">Muraena anguilla</name>
    <dbReference type="NCBI Taxonomy" id="7936"/>
    <lineage>
        <taxon>Eukaryota</taxon>
        <taxon>Metazoa</taxon>
        <taxon>Chordata</taxon>
        <taxon>Craniata</taxon>
        <taxon>Vertebrata</taxon>
        <taxon>Euteleostomi</taxon>
        <taxon>Actinopterygii</taxon>
        <taxon>Neopterygii</taxon>
        <taxon>Teleostei</taxon>
        <taxon>Anguilliformes</taxon>
        <taxon>Anguillidae</taxon>
        <taxon>Anguilla</taxon>
    </lineage>
</organism>
<reference evidence="2" key="2">
    <citation type="journal article" date="2015" name="Fish Shellfish Immunol.">
        <title>Early steps in the European eel (Anguilla anguilla)-Vibrio vulnificus interaction in the gills: Role of the RtxA13 toxin.</title>
        <authorList>
            <person name="Callol A."/>
            <person name="Pajuelo D."/>
            <person name="Ebbesson L."/>
            <person name="Teles M."/>
            <person name="MacKenzie S."/>
            <person name="Amaro C."/>
        </authorList>
    </citation>
    <scope>NUCLEOTIDE SEQUENCE</scope>
</reference>
<evidence type="ECO:0000313" key="2">
    <source>
        <dbReference type="EMBL" id="JAH94659.1"/>
    </source>
</evidence>
<proteinExistence type="predicted"/>
<accession>A0A0E9WWB4</accession>
<reference evidence="2" key="1">
    <citation type="submission" date="2014-11" db="EMBL/GenBank/DDBJ databases">
        <authorList>
            <person name="Amaro Gonzalez C."/>
        </authorList>
    </citation>
    <scope>NUCLEOTIDE SEQUENCE</scope>
</reference>
<dbReference type="EMBL" id="GBXM01013918">
    <property type="protein sequence ID" value="JAH94659.1"/>
    <property type="molecule type" value="Transcribed_RNA"/>
</dbReference>
<evidence type="ECO:0000256" key="1">
    <source>
        <dbReference type="SAM" id="MobiDB-lite"/>
    </source>
</evidence>
<sequence length="118" mass="12293">MGHQHPVASESCFRPPNTAVGTLFCSSCTSSGSPPSSSSSSSSSSMSISSGLACFASSASSLREVSLLTKRILSLGGACPALPRLPAVEPSAPASSYHQLHSALEQGLTPCRWRWRWP</sequence>
<feature type="region of interest" description="Disordered" evidence="1">
    <location>
        <begin position="27"/>
        <end position="48"/>
    </location>
</feature>